<dbReference type="AlphaFoldDB" id="A0A7K9TBG1"/>
<keyword evidence="2" id="KW-0117">Actin capping</keyword>
<accession>A0A7K9TBG1</accession>
<feature type="region of interest" description="Disordered" evidence="3">
    <location>
        <begin position="174"/>
        <end position="204"/>
    </location>
</feature>
<feature type="region of interest" description="Disordered" evidence="3">
    <location>
        <begin position="738"/>
        <end position="767"/>
    </location>
</feature>
<feature type="region of interest" description="Disordered" evidence="3">
    <location>
        <begin position="413"/>
        <end position="525"/>
    </location>
</feature>
<evidence type="ECO:0000256" key="3">
    <source>
        <dbReference type="SAM" id="MobiDB-lite"/>
    </source>
</evidence>
<dbReference type="PRINTS" id="PR00683">
    <property type="entry name" value="SPECTRINPH"/>
</dbReference>
<dbReference type="InterPro" id="IPR041681">
    <property type="entry name" value="PH_9"/>
</dbReference>
<comment type="similarity">
    <text evidence="1">Belongs to the spectrin family.</text>
</comment>
<feature type="compositionally biased region" description="Polar residues" evidence="3">
    <location>
        <begin position="29"/>
        <end position="42"/>
    </location>
</feature>
<feature type="compositionally biased region" description="Polar residues" evidence="3">
    <location>
        <begin position="462"/>
        <end position="472"/>
    </location>
</feature>
<feature type="compositionally biased region" description="Polar residues" evidence="3">
    <location>
        <begin position="749"/>
        <end position="767"/>
    </location>
</feature>
<evidence type="ECO:0000313" key="6">
    <source>
        <dbReference type="Proteomes" id="UP000566440"/>
    </source>
</evidence>
<dbReference type="Pfam" id="PF15410">
    <property type="entry name" value="PH_9"/>
    <property type="match status" value="1"/>
</dbReference>
<dbReference type="InterPro" id="IPR001605">
    <property type="entry name" value="PH_dom-spectrin-type"/>
</dbReference>
<dbReference type="SUPFAM" id="SSF50729">
    <property type="entry name" value="PH domain-like"/>
    <property type="match status" value="1"/>
</dbReference>
<feature type="compositionally biased region" description="Basic and acidic residues" evidence="3">
    <location>
        <begin position="275"/>
        <end position="284"/>
    </location>
</feature>
<dbReference type="InterPro" id="IPR001849">
    <property type="entry name" value="PH_domain"/>
</dbReference>
<feature type="non-terminal residue" evidence="5">
    <location>
        <position position="920"/>
    </location>
</feature>
<feature type="compositionally biased region" description="Low complexity" evidence="3">
    <location>
        <begin position="55"/>
        <end position="64"/>
    </location>
</feature>
<comment type="caution">
    <text evidence="5">The sequence shown here is derived from an EMBL/GenBank/DDBJ whole genome shotgun (WGS) entry which is preliminary data.</text>
</comment>
<evidence type="ECO:0000259" key="4">
    <source>
        <dbReference type="PROSITE" id="PS50003"/>
    </source>
</evidence>
<feature type="region of interest" description="Disordered" evidence="3">
    <location>
        <begin position="1"/>
        <end position="143"/>
    </location>
</feature>
<dbReference type="FunFam" id="2.30.29.30:FF:000024">
    <property type="entry name" value="Spectrin beta chain"/>
    <property type="match status" value="1"/>
</dbReference>
<feature type="region of interest" description="Disordered" evidence="3">
    <location>
        <begin position="274"/>
        <end position="304"/>
    </location>
</feature>
<dbReference type="PANTHER" id="PTHR11915">
    <property type="entry name" value="SPECTRIN/FILAMIN RELATED CYTOSKELETAL PROTEIN"/>
    <property type="match status" value="1"/>
</dbReference>
<dbReference type="CDD" id="cd10571">
    <property type="entry name" value="PH_beta_spectrin"/>
    <property type="match status" value="1"/>
</dbReference>
<dbReference type="SMART" id="SM00233">
    <property type="entry name" value="PH"/>
    <property type="match status" value="1"/>
</dbReference>
<feature type="compositionally biased region" description="Low complexity" evidence="3">
    <location>
        <begin position="125"/>
        <end position="135"/>
    </location>
</feature>
<dbReference type="InterPro" id="IPR011993">
    <property type="entry name" value="PH-like_dom_sf"/>
</dbReference>
<sequence>EPVQRSEPQLPAGTAISPPALPLSDAPSTVENWGEPSSSTPHSAGPPEEAVIWDPTKTSTLLLPPRSPSGLGGTVNLILSIGKKGEKKKQVQPAASSEWPGEKALWMTGKSSSAKRPSAIPCRPPASSSGTPAASHTLPKSGASSIFNSLQRRERARAEQAQLLTLQGIMGASSLQPLPEENHGPSNTWPQKCGRRKEGPGVAAAGPSLGELLLYVRNPLVRDIDAECGTAPQEPHLPGPKTTCPCLSLGSVLSLELPQDAGVLGCHRGITVQGKEAEGQEKRQSRGVRPWEPTGMHGTGWQEEVDVDEYGLQRPSKRLGTSSKSEQGTWFEEVSFNPSYSQQRAHHAEEERWSLQHPGSASEDLDFRPSQPSQVGQEGDERVAQEGDKLVTQLGQDGSPSTTSRARHREAVRLELSPSPASIPGRAGAVPGTASSSQPRASPASPAAPTQLSVFEWALGSPQPSSPVSSTGEVCHPAHGQFEEEEEELQAIWDGAVKQQTPSPPAGNHALCRPGSGAGSLPSPSTTANKPLVVSAANNVLVAKFTLPTTAQLHNLLGEKGHSGSGSPSRHQMSPCVEQVVSTATLDGSGAWWRHGEEEREGSKAHPSKMEFQMMEGTLERKHVLQAGGRKANCRAWGLFHAVLMRQTLCFYQDRRDSLKSSVVALPLNLSGAVCTLDAEYTKKTNCFRLQLRDGSEYLLRAPSKPLMNEWVSKLQQNSGFPEVDYFQTAAAQRVKGTDAGGFSKLPSPGSSHLQGHHQAATTKSQETVVLPCSKAQLQRPLGTQDGPGDGAVAAAEDAHGAGHKEQQWSPRGSPGLWDNSCQEDDYGLVANKRRSYSFTSATYQKITPVVVPKEPAEVAGNSYSVTLYIGEQAAAMPRARCHSFVARPGSPRDTLGEKTPGPPRPKNKSVFKKFFGKKE</sequence>
<dbReference type="PROSITE" id="PS50003">
    <property type="entry name" value="PH_DOMAIN"/>
    <property type="match status" value="1"/>
</dbReference>
<evidence type="ECO:0000313" key="5">
    <source>
        <dbReference type="EMBL" id="NXI45478.1"/>
    </source>
</evidence>
<feature type="compositionally biased region" description="Basic residues" evidence="3">
    <location>
        <begin position="906"/>
        <end position="920"/>
    </location>
</feature>
<dbReference type="Proteomes" id="UP000566440">
    <property type="component" value="Unassembled WGS sequence"/>
</dbReference>
<feature type="region of interest" description="Disordered" evidence="3">
    <location>
        <begin position="781"/>
        <end position="816"/>
    </location>
</feature>
<organism evidence="5 6">
    <name type="scientific">Galbula dea</name>
    <dbReference type="NCBI Taxonomy" id="1109041"/>
    <lineage>
        <taxon>Eukaryota</taxon>
        <taxon>Metazoa</taxon>
        <taxon>Chordata</taxon>
        <taxon>Craniata</taxon>
        <taxon>Vertebrata</taxon>
        <taxon>Euteleostomi</taxon>
        <taxon>Archelosauria</taxon>
        <taxon>Archosauria</taxon>
        <taxon>Dinosauria</taxon>
        <taxon>Saurischia</taxon>
        <taxon>Theropoda</taxon>
        <taxon>Coelurosauria</taxon>
        <taxon>Aves</taxon>
        <taxon>Neognathae</taxon>
        <taxon>Neoaves</taxon>
        <taxon>Telluraves</taxon>
        <taxon>Coraciimorphae</taxon>
        <taxon>Piciformes</taxon>
        <taxon>Galbulidae</taxon>
        <taxon>Galbula</taxon>
    </lineage>
</organism>
<feature type="region of interest" description="Disordered" evidence="3">
    <location>
        <begin position="886"/>
        <end position="920"/>
    </location>
</feature>
<feature type="region of interest" description="Disordered" evidence="3">
    <location>
        <begin position="341"/>
        <end position="383"/>
    </location>
</feature>
<dbReference type="EMBL" id="VWZX01009053">
    <property type="protein sequence ID" value="NXI45478.1"/>
    <property type="molecule type" value="Genomic_DNA"/>
</dbReference>
<feature type="compositionally biased region" description="Low complexity" evidence="3">
    <location>
        <begin position="434"/>
        <end position="449"/>
    </location>
</feature>
<proteinExistence type="inferred from homology"/>
<evidence type="ECO:0000256" key="2">
    <source>
        <dbReference type="ARBA" id="ARBA00022467"/>
    </source>
</evidence>
<protein>
    <submittedName>
        <fullName evidence="5">SPTB2 protein</fullName>
    </submittedName>
</protein>
<feature type="domain" description="PH" evidence="4">
    <location>
        <begin position="612"/>
        <end position="720"/>
    </location>
</feature>
<reference evidence="5 6" key="1">
    <citation type="submission" date="2019-09" db="EMBL/GenBank/DDBJ databases">
        <title>Bird 10,000 Genomes (B10K) Project - Family phase.</title>
        <authorList>
            <person name="Zhang G."/>
        </authorList>
    </citation>
    <scope>NUCLEOTIDE SEQUENCE [LARGE SCALE GENOMIC DNA]</scope>
    <source>
        <strain evidence="5">B10K-DU-001-62</strain>
        <tissue evidence="5">Muscle</tissue>
    </source>
</reference>
<dbReference type="OrthoDB" id="430364at2759"/>
<gene>
    <name evidence="5" type="primary">Sptbn1</name>
    <name evidence="5" type="ORF">GALDEA_R15516</name>
</gene>
<dbReference type="GO" id="GO:0051693">
    <property type="term" value="P:actin filament capping"/>
    <property type="evidence" value="ECO:0007669"/>
    <property type="project" value="UniProtKB-KW"/>
</dbReference>
<dbReference type="GO" id="GO:0005543">
    <property type="term" value="F:phospholipid binding"/>
    <property type="evidence" value="ECO:0007669"/>
    <property type="project" value="InterPro"/>
</dbReference>
<dbReference type="Gene3D" id="2.30.29.30">
    <property type="entry name" value="Pleckstrin-homology domain (PH domain)/Phosphotyrosine-binding domain (PTB)"/>
    <property type="match status" value="1"/>
</dbReference>
<name>A0A7K9TBG1_9PICI</name>
<feature type="compositionally biased region" description="Basic and acidic residues" evidence="3">
    <location>
        <begin position="797"/>
        <end position="807"/>
    </location>
</feature>
<keyword evidence="6" id="KW-1185">Reference proteome</keyword>
<feature type="non-terminal residue" evidence="5">
    <location>
        <position position="1"/>
    </location>
</feature>
<evidence type="ECO:0000256" key="1">
    <source>
        <dbReference type="ARBA" id="ARBA00006826"/>
    </source>
</evidence>